<dbReference type="EMBL" id="JAGINU010000001">
    <property type="protein sequence ID" value="MBP2368347.1"/>
    <property type="molecule type" value="Genomic_DNA"/>
</dbReference>
<dbReference type="Gene3D" id="3.40.50.150">
    <property type="entry name" value="Vaccinia Virus protein VP39"/>
    <property type="match status" value="1"/>
</dbReference>
<sequence>MTGRLETSQPEHADHAPVEAWDAIAAAYADFVAPGEQELSAEALRRVGLTPGETFLDVAAGPGGLGLAAARSGATVLATDWAPQMVARFEARIRTEGLSDATARVMDAHTLVLDDDQYDVTGSQFGVMLVPDQALALREMVRVTRPGGRVLIVAYGAPEGFEALGFFIAALQSVVPEFEGLPDPPPLEFQVSDPGVLRERLEAAGLLDVVVDTSQQERVEFASGQDAWDWMRGSNPIVDMILGDVAEGDQVQVLTALDDLIRERAGDDDLALLTAPVNIGWGRKDGGR</sequence>
<dbReference type="GO" id="GO:0008168">
    <property type="term" value="F:methyltransferase activity"/>
    <property type="evidence" value="ECO:0007669"/>
    <property type="project" value="UniProtKB-KW"/>
</dbReference>
<evidence type="ECO:0000313" key="3">
    <source>
        <dbReference type="Proteomes" id="UP001519295"/>
    </source>
</evidence>
<dbReference type="PANTHER" id="PTHR43591:SF24">
    <property type="entry name" value="2-METHOXY-6-POLYPRENYL-1,4-BENZOQUINOL METHYLASE, MITOCHONDRIAL"/>
    <property type="match status" value="1"/>
</dbReference>
<comment type="caution">
    <text evidence="2">The sequence shown here is derived from an EMBL/GenBank/DDBJ whole genome shotgun (WGS) entry which is preliminary data.</text>
</comment>
<keyword evidence="2" id="KW-0808">Transferase</keyword>
<keyword evidence="2" id="KW-0489">Methyltransferase</keyword>
<keyword evidence="3" id="KW-1185">Reference proteome</keyword>
<dbReference type="GO" id="GO:0032259">
    <property type="term" value="P:methylation"/>
    <property type="evidence" value="ECO:0007669"/>
    <property type="project" value="UniProtKB-KW"/>
</dbReference>
<proteinExistence type="predicted"/>
<dbReference type="RefSeq" id="WP_210029265.1">
    <property type="nucleotide sequence ID" value="NZ_JAGINU010000001.1"/>
</dbReference>
<protein>
    <submittedName>
        <fullName evidence="2">SAM-dependent methyltransferase</fullName>
    </submittedName>
</protein>
<name>A0ABS4VWM7_9PSEU</name>
<dbReference type="PANTHER" id="PTHR43591">
    <property type="entry name" value="METHYLTRANSFERASE"/>
    <property type="match status" value="1"/>
</dbReference>
<feature type="domain" description="Methyltransferase type 11" evidence="1">
    <location>
        <begin position="56"/>
        <end position="152"/>
    </location>
</feature>
<organism evidence="2 3">
    <name type="scientific">Pseudonocardia parietis</name>
    <dbReference type="NCBI Taxonomy" id="570936"/>
    <lineage>
        <taxon>Bacteria</taxon>
        <taxon>Bacillati</taxon>
        <taxon>Actinomycetota</taxon>
        <taxon>Actinomycetes</taxon>
        <taxon>Pseudonocardiales</taxon>
        <taxon>Pseudonocardiaceae</taxon>
        <taxon>Pseudonocardia</taxon>
    </lineage>
</organism>
<dbReference type="CDD" id="cd02440">
    <property type="entry name" value="AdoMet_MTases"/>
    <property type="match status" value="1"/>
</dbReference>
<accession>A0ABS4VWM7</accession>
<evidence type="ECO:0000259" key="1">
    <source>
        <dbReference type="Pfam" id="PF08241"/>
    </source>
</evidence>
<dbReference type="SUPFAM" id="SSF53335">
    <property type="entry name" value="S-adenosyl-L-methionine-dependent methyltransferases"/>
    <property type="match status" value="1"/>
</dbReference>
<evidence type="ECO:0000313" key="2">
    <source>
        <dbReference type="EMBL" id="MBP2368347.1"/>
    </source>
</evidence>
<dbReference type="Pfam" id="PF08241">
    <property type="entry name" value="Methyltransf_11"/>
    <property type="match status" value="1"/>
</dbReference>
<gene>
    <name evidence="2" type="ORF">JOF36_004043</name>
</gene>
<dbReference type="InterPro" id="IPR029063">
    <property type="entry name" value="SAM-dependent_MTases_sf"/>
</dbReference>
<dbReference type="InterPro" id="IPR013216">
    <property type="entry name" value="Methyltransf_11"/>
</dbReference>
<dbReference type="Proteomes" id="UP001519295">
    <property type="component" value="Unassembled WGS sequence"/>
</dbReference>
<reference evidence="2 3" key="1">
    <citation type="submission" date="2021-03" db="EMBL/GenBank/DDBJ databases">
        <title>Sequencing the genomes of 1000 actinobacteria strains.</title>
        <authorList>
            <person name="Klenk H.-P."/>
        </authorList>
    </citation>
    <scope>NUCLEOTIDE SEQUENCE [LARGE SCALE GENOMIC DNA]</scope>
    <source>
        <strain evidence="2 3">DSM 45256</strain>
    </source>
</reference>